<dbReference type="EMBL" id="JAZDWU010000006">
    <property type="protein sequence ID" value="KAL0000159.1"/>
    <property type="molecule type" value="Genomic_DNA"/>
</dbReference>
<dbReference type="GO" id="GO:0030247">
    <property type="term" value="F:polysaccharide binding"/>
    <property type="evidence" value="ECO:0007669"/>
    <property type="project" value="InterPro"/>
</dbReference>
<dbReference type="InterPro" id="IPR017441">
    <property type="entry name" value="Protein_kinase_ATP_BS"/>
</dbReference>
<feature type="compositionally biased region" description="Polar residues" evidence="13">
    <location>
        <begin position="601"/>
        <end position="615"/>
    </location>
</feature>
<keyword evidence="2" id="KW-0723">Serine/threonine-protein kinase</keyword>
<evidence type="ECO:0000259" key="15">
    <source>
        <dbReference type="PROSITE" id="PS50011"/>
    </source>
</evidence>
<keyword evidence="10" id="KW-0472">Membrane</keyword>
<evidence type="ECO:0000256" key="1">
    <source>
        <dbReference type="ARBA" id="ARBA00004479"/>
    </source>
</evidence>
<dbReference type="GO" id="GO:0005524">
    <property type="term" value="F:ATP binding"/>
    <property type="evidence" value="ECO:0007669"/>
    <property type="project" value="UniProtKB-UniRule"/>
</dbReference>
<evidence type="ECO:0000256" key="8">
    <source>
        <dbReference type="ARBA" id="ARBA00022840"/>
    </source>
</evidence>
<accession>A0AAW2CRP2</accession>
<keyword evidence="6 12" id="KW-0547">Nucleotide-binding</keyword>
<dbReference type="InterPro" id="IPR045874">
    <property type="entry name" value="LRK10/LRL21-25-like"/>
</dbReference>
<gene>
    <name evidence="16" type="ORF">SO802_019761</name>
</gene>
<dbReference type="AlphaFoldDB" id="A0AAW2CRP2"/>
<dbReference type="SUPFAM" id="SSF56112">
    <property type="entry name" value="Protein kinase-like (PK-like)"/>
    <property type="match status" value="1"/>
</dbReference>
<protein>
    <recommendedName>
        <fullName evidence="15">Protein kinase domain-containing protein</fullName>
    </recommendedName>
</protein>
<evidence type="ECO:0000256" key="2">
    <source>
        <dbReference type="ARBA" id="ARBA00022527"/>
    </source>
</evidence>
<keyword evidence="3" id="KW-0808">Transferase</keyword>
<feature type="signal peptide" evidence="14">
    <location>
        <begin position="1"/>
        <end position="20"/>
    </location>
</feature>
<dbReference type="Gene3D" id="1.10.510.10">
    <property type="entry name" value="Transferase(Phosphotransferase) domain 1"/>
    <property type="match status" value="1"/>
</dbReference>
<evidence type="ECO:0000256" key="14">
    <source>
        <dbReference type="SAM" id="SignalP"/>
    </source>
</evidence>
<dbReference type="GO" id="GO:0016020">
    <property type="term" value="C:membrane"/>
    <property type="evidence" value="ECO:0007669"/>
    <property type="project" value="UniProtKB-SubCell"/>
</dbReference>
<evidence type="ECO:0000256" key="4">
    <source>
        <dbReference type="ARBA" id="ARBA00022692"/>
    </source>
</evidence>
<keyword evidence="17" id="KW-1185">Reference proteome</keyword>
<organism evidence="16 17">
    <name type="scientific">Lithocarpus litseifolius</name>
    <dbReference type="NCBI Taxonomy" id="425828"/>
    <lineage>
        <taxon>Eukaryota</taxon>
        <taxon>Viridiplantae</taxon>
        <taxon>Streptophyta</taxon>
        <taxon>Embryophyta</taxon>
        <taxon>Tracheophyta</taxon>
        <taxon>Spermatophyta</taxon>
        <taxon>Magnoliopsida</taxon>
        <taxon>eudicotyledons</taxon>
        <taxon>Gunneridae</taxon>
        <taxon>Pentapetalae</taxon>
        <taxon>rosids</taxon>
        <taxon>fabids</taxon>
        <taxon>Fagales</taxon>
        <taxon>Fagaceae</taxon>
        <taxon>Lithocarpus</taxon>
    </lineage>
</organism>
<dbReference type="PANTHER" id="PTHR27009">
    <property type="entry name" value="RUST RESISTANCE KINASE LR10-RELATED"/>
    <property type="match status" value="1"/>
</dbReference>
<dbReference type="PROSITE" id="PS50011">
    <property type="entry name" value="PROTEIN_KINASE_DOM"/>
    <property type="match status" value="1"/>
</dbReference>
<keyword evidence="8 12" id="KW-0067">ATP-binding</keyword>
<evidence type="ECO:0000256" key="9">
    <source>
        <dbReference type="ARBA" id="ARBA00022989"/>
    </source>
</evidence>
<name>A0AAW2CRP2_9ROSI</name>
<dbReference type="PROSITE" id="PS00107">
    <property type="entry name" value="PROTEIN_KINASE_ATP"/>
    <property type="match status" value="1"/>
</dbReference>
<dbReference type="Gene3D" id="3.30.200.20">
    <property type="entry name" value="Phosphorylase Kinase, domain 1"/>
    <property type="match status" value="1"/>
</dbReference>
<feature type="binding site" evidence="12">
    <location>
        <position position="330"/>
    </location>
    <ligand>
        <name>ATP</name>
        <dbReference type="ChEBI" id="CHEBI:30616"/>
    </ligand>
</feature>
<dbReference type="InterPro" id="IPR000719">
    <property type="entry name" value="Prot_kinase_dom"/>
</dbReference>
<dbReference type="PROSITE" id="PS00108">
    <property type="entry name" value="PROTEIN_KINASE_ST"/>
    <property type="match status" value="1"/>
</dbReference>
<keyword evidence="7" id="KW-0418">Kinase</keyword>
<feature type="domain" description="Protein kinase" evidence="15">
    <location>
        <begin position="302"/>
        <end position="590"/>
    </location>
</feature>
<dbReference type="InterPro" id="IPR025287">
    <property type="entry name" value="WAK_GUB"/>
</dbReference>
<sequence length="628" mass="69776">MASVPYLFVFFVLSHLLVHSATEGNLNHANCTPFYCGKFGSIGFPFAKSTNSSCGLLTVDCDETTPMIQVGREGRSYNVINISQSNTSYATIRIKDQVLQEHLNLRRCSLLGTLTFPNSPAVSFEITTPNQTLFKCKRTLINLTLPRNFKNTSCNDYNIYYSHSNHTSPSFPPECSIIQLPKSGTSPDDADLYALLTADFNLEVRVSRGCISCHNRGGQCQNSGGGEFNCAIGKKGTWFYEATMMITIGSALCGIVLWGMLSCYKSWKKENPTYQDVKAFLRSHGPLGIRRYRYSDIKKITNFFKDKLGQGGYGDVYKGKLQDGCFVAVKVLKESKGNGEEFLNEVASISKTSHVNIVTLMGFCFEESKRALIYEFMPNGSLEKFINKENPSNVDIQLGWETLYNIAIGIGRGLEYLHKGCNTRILHFDIKPHNILLDENFNPKISDFGLAKICPKEKSVISMVGARGTIGYIAPEVYCRNFGGVSHKSDVYSYGMMVLEMVGVKNIDVSVGCTSEVYFPDWIYKRLELKEELGLKGILNEADQDGATKMIIVSLWCIQTNPTNRPPMSRVVDMLEGSLNSLQIPPNPFLSSPPRSPISSLQYDSVSSNTSLPSRQTLSLGGNEICEM</sequence>
<evidence type="ECO:0000256" key="6">
    <source>
        <dbReference type="ARBA" id="ARBA00022741"/>
    </source>
</evidence>
<proteinExistence type="predicted"/>
<feature type="chain" id="PRO_5043598466" description="Protein kinase domain-containing protein" evidence="14">
    <location>
        <begin position="21"/>
        <end position="628"/>
    </location>
</feature>
<evidence type="ECO:0000256" key="7">
    <source>
        <dbReference type="ARBA" id="ARBA00022777"/>
    </source>
</evidence>
<dbReference type="InterPro" id="IPR011009">
    <property type="entry name" value="Kinase-like_dom_sf"/>
</dbReference>
<dbReference type="InterPro" id="IPR008271">
    <property type="entry name" value="Ser/Thr_kinase_AS"/>
</dbReference>
<dbReference type="GO" id="GO:0004674">
    <property type="term" value="F:protein serine/threonine kinase activity"/>
    <property type="evidence" value="ECO:0007669"/>
    <property type="project" value="UniProtKB-KW"/>
</dbReference>
<reference evidence="16 17" key="1">
    <citation type="submission" date="2024-01" db="EMBL/GenBank/DDBJ databases">
        <title>A telomere-to-telomere, gap-free genome of sweet tea (Lithocarpus litseifolius).</title>
        <authorList>
            <person name="Zhou J."/>
        </authorList>
    </citation>
    <scope>NUCLEOTIDE SEQUENCE [LARGE SCALE GENOMIC DNA]</scope>
    <source>
        <strain evidence="16">Zhou-2022a</strain>
        <tissue evidence="16">Leaf</tissue>
    </source>
</reference>
<evidence type="ECO:0000256" key="10">
    <source>
        <dbReference type="ARBA" id="ARBA00023136"/>
    </source>
</evidence>
<evidence type="ECO:0000313" key="17">
    <source>
        <dbReference type="Proteomes" id="UP001459277"/>
    </source>
</evidence>
<keyword evidence="11" id="KW-0325">Glycoprotein</keyword>
<dbReference type="SMART" id="SM00220">
    <property type="entry name" value="S_TKc"/>
    <property type="match status" value="1"/>
</dbReference>
<keyword evidence="4" id="KW-0812">Transmembrane</keyword>
<evidence type="ECO:0000256" key="13">
    <source>
        <dbReference type="SAM" id="MobiDB-lite"/>
    </source>
</evidence>
<dbReference type="Proteomes" id="UP001459277">
    <property type="component" value="Unassembled WGS sequence"/>
</dbReference>
<dbReference type="Pfam" id="PF00069">
    <property type="entry name" value="Pkinase"/>
    <property type="match status" value="1"/>
</dbReference>
<dbReference type="FunFam" id="1.10.510.10:FF:000590">
    <property type="entry name" value="PR5-like receptor kinase"/>
    <property type="match status" value="1"/>
</dbReference>
<evidence type="ECO:0000313" key="16">
    <source>
        <dbReference type="EMBL" id="KAL0000159.1"/>
    </source>
</evidence>
<evidence type="ECO:0000256" key="3">
    <source>
        <dbReference type="ARBA" id="ARBA00022679"/>
    </source>
</evidence>
<dbReference type="FunFam" id="3.30.200.20:FF:000178">
    <property type="entry name" value="serine/threonine-protein kinase PBS1-like"/>
    <property type="match status" value="1"/>
</dbReference>
<keyword evidence="5 14" id="KW-0732">Signal</keyword>
<evidence type="ECO:0000256" key="11">
    <source>
        <dbReference type="ARBA" id="ARBA00023180"/>
    </source>
</evidence>
<keyword evidence="9" id="KW-1133">Transmembrane helix</keyword>
<dbReference type="Pfam" id="PF13947">
    <property type="entry name" value="GUB_WAK_bind"/>
    <property type="match status" value="1"/>
</dbReference>
<comment type="subcellular location">
    <subcellularLocation>
        <location evidence="1">Membrane</location>
        <topology evidence="1">Single-pass type I membrane protein</topology>
    </subcellularLocation>
</comment>
<feature type="region of interest" description="Disordered" evidence="13">
    <location>
        <begin position="593"/>
        <end position="615"/>
    </location>
</feature>
<evidence type="ECO:0000256" key="12">
    <source>
        <dbReference type="PROSITE-ProRule" id="PRU10141"/>
    </source>
</evidence>
<evidence type="ECO:0000256" key="5">
    <source>
        <dbReference type="ARBA" id="ARBA00022729"/>
    </source>
</evidence>
<comment type="caution">
    <text evidence="16">The sequence shown here is derived from an EMBL/GenBank/DDBJ whole genome shotgun (WGS) entry which is preliminary data.</text>
</comment>